<gene>
    <name evidence="2" type="ORF">BO80DRAFT_343164</name>
</gene>
<dbReference type="Proteomes" id="UP000249402">
    <property type="component" value="Unassembled WGS sequence"/>
</dbReference>
<dbReference type="OrthoDB" id="405906at2759"/>
<evidence type="ECO:0000313" key="3">
    <source>
        <dbReference type="Proteomes" id="UP000249402"/>
    </source>
</evidence>
<dbReference type="PANTHER" id="PTHR33112:SF12">
    <property type="entry name" value="HETEROKARYON INCOMPATIBILITY DOMAIN-CONTAINING PROTEIN"/>
    <property type="match status" value="1"/>
</dbReference>
<protein>
    <submittedName>
        <fullName evidence="2">HET-domain-containing protein</fullName>
    </submittedName>
</protein>
<organism evidence="2 3">
    <name type="scientific">Aspergillus ibericus CBS 121593</name>
    <dbReference type="NCBI Taxonomy" id="1448316"/>
    <lineage>
        <taxon>Eukaryota</taxon>
        <taxon>Fungi</taxon>
        <taxon>Dikarya</taxon>
        <taxon>Ascomycota</taxon>
        <taxon>Pezizomycotina</taxon>
        <taxon>Eurotiomycetes</taxon>
        <taxon>Eurotiomycetidae</taxon>
        <taxon>Eurotiales</taxon>
        <taxon>Aspergillaceae</taxon>
        <taxon>Aspergillus</taxon>
        <taxon>Aspergillus subgen. Circumdati</taxon>
    </lineage>
</organism>
<sequence>MPEKLKVIDVHHDRVVDAPPDCQYLTLSYVFGHVTRLEIPSSGCFDRHQLPATIRDALIACQNVGFQFLWVDQICIDQKNEVELQTQINQMSHIYRAATCTLVALAGEDSLYGLPGVSRGRTWKQNTVKLDERLVVQLTPPMDVCLENSKWATRGWTFQEDLFSSRLIFFSEVGLFYNDRLVESSSNVLSEDGCHSTCWAHLPSLLLYWDVLAFYTRRKLSYPSDAVRAFTAILHEVHGRNGTYYGLPLQYFDQGVLWIPQNPTLPSTERHTQFPSWSWASHDGDITHINAGTPLAVWAKPEVTGSTVNMRICRPVSGAEWEPRWGDCRGRLANIYAAWTAGCIPSLLPETFSRLLSTQSPFSTRLWGDMPFITTLEGPSLKDLWPTYHAFWEEALGAQIHDDLFPTDHLKHLPSLDGLIATHSQVAYFDVRPPTEKLIMKDGSRTFRVQSPTGALSGAIRIPEYLQSPSVPCRGEFLLLSITEEAYTDVVNLLSVEDDHRIEHVVHDRTLRQCDRYGEKGHDRETMVNVMLISRSGNHDIARRVGVGQIFLKSWAEAERQFKSIFLQ</sequence>
<feature type="domain" description="Heterokaryon incompatibility" evidence="1">
    <location>
        <begin position="24"/>
        <end position="160"/>
    </location>
</feature>
<proteinExistence type="predicted"/>
<reference evidence="2 3" key="1">
    <citation type="submission" date="2018-02" db="EMBL/GenBank/DDBJ databases">
        <title>The genomes of Aspergillus section Nigri reveals drivers in fungal speciation.</title>
        <authorList>
            <consortium name="DOE Joint Genome Institute"/>
            <person name="Vesth T.C."/>
            <person name="Nybo J."/>
            <person name="Theobald S."/>
            <person name="Brandl J."/>
            <person name="Frisvad J.C."/>
            <person name="Nielsen K.F."/>
            <person name="Lyhne E.K."/>
            <person name="Kogle M.E."/>
            <person name="Kuo A."/>
            <person name="Riley R."/>
            <person name="Clum A."/>
            <person name="Nolan M."/>
            <person name="Lipzen A."/>
            <person name="Salamov A."/>
            <person name="Henrissat B."/>
            <person name="Wiebenga A."/>
            <person name="De vries R.P."/>
            <person name="Grigoriev I.V."/>
            <person name="Mortensen U.H."/>
            <person name="Andersen M.R."/>
            <person name="Baker S.E."/>
        </authorList>
    </citation>
    <scope>NUCLEOTIDE SEQUENCE [LARGE SCALE GENOMIC DNA]</scope>
    <source>
        <strain evidence="2 3">CBS 121593</strain>
    </source>
</reference>
<evidence type="ECO:0000259" key="1">
    <source>
        <dbReference type="Pfam" id="PF06985"/>
    </source>
</evidence>
<dbReference type="RefSeq" id="XP_025580387.1">
    <property type="nucleotide sequence ID" value="XM_025715219.1"/>
</dbReference>
<dbReference type="STRING" id="1448316.A0A395HE97"/>
<dbReference type="GeneID" id="37220084"/>
<dbReference type="EMBL" id="KZ824419">
    <property type="protein sequence ID" value="RAL06060.1"/>
    <property type="molecule type" value="Genomic_DNA"/>
</dbReference>
<dbReference type="InterPro" id="IPR010730">
    <property type="entry name" value="HET"/>
</dbReference>
<dbReference type="VEuPathDB" id="FungiDB:BO80DRAFT_343164"/>
<dbReference type="Pfam" id="PF06985">
    <property type="entry name" value="HET"/>
    <property type="match status" value="1"/>
</dbReference>
<name>A0A395HE97_9EURO</name>
<keyword evidence="3" id="KW-1185">Reference proteome</keyword>
<dbReference type="PANTHER" id="PTHR33112">
    <property type="entry name" value="DOMAIN PROTEIN, PUTATIVE-RELATED"/>
    <property type="match status" value="1"/>
</dbReference>
<accession>A0A395HE97</accession>
<evidence type="ECO:0000313" key="2">
    <source>
        <dbReference type="EMBL" id="RAL06060.1"/>
    </source>
</evidence>
<dbReference type="AlphaFoldDB" id="A0A395HE97"/>